<keyword evidence="3" id="KW-1185">Reference proteome</keyword>
<reference evidence="2" key="2">
    <citation type="submission" date="2025-09" db="UniProtKB">
        <authorList>
            <consortium name="Ensembl"/>
        </authorList>
    </citation>
    <scope>IDENTIFICATION</scope>
</reference>
<reference evidence="2" key="1">
    <citation type="submission" date="2025-08" db="UniProtKB">
        <authorList>
            <consortium name="Ensembl"/>
        </authorList>
    </citation>
    <scope>IDENTIFICATION</scope>
</reference>
<name>A0A8C9NVB9_SERCA</name>
<dbReference type="Proteomes" id="UP000694409">
    <property type="component" value="Unassembled WGS sequence"/>
</dbReference>
<evidence type="ECO:0000256" key="1">
    <source>
        <dbReference type="SAM" id="MobiDB-lite"/>
    </source>
</evidence>
<organism evidence="2 3">
    <name type="scientific">Serinus canaria</name>
    <name type="common">Island canary</name>
    <name type="synonym">Fringilla canaria</name>
    <dbReference type="NCBI Taxonomy" id="9135"/>
    <lineage>
        <taxon>Eukaryota</taxon>
        <taxon>Metazoa</taxon>
        <taxon>Chordata</taxon>
        <taxon>Craniata</taxon>
        <taxon>Vertebrata</taxon>
        <taxon>Euteleostomi</taxon>
        <taxon>Archelosauria</taxon>
        <taxon>Archosauria</taxon>
        <taxon>Dinosauria</taxon>
        <taxon>Saurischia</taxon>
        <taxon>Theropoda</taxon>
        <taxon>Coelurosauria</taxon>
        <taxon>Aves</taxon>
        <taxon>Neognathae</taxon>
        <taxon>Neoaves</taxon>
        <taxon>Telluraves</taxon>
        <taxon>Australaves</taxon>
        <taxon>Passeriformes</taxon>
        <taxon>Passeroidea</taxon>
        <taxon>Fringillidae</taxon>
        <taxon>Carduelinae</taxon>
        <taxon>Serinus</taxon>
    </lineage>
</organism>
<proteinExistence type="predicted"/>
<feature type="region of interest" description="Disordered" evidence="1">
    <location>
        <begin position="37"/>
        <end position="58"/>
    </location>
</feature>
<sequence>LPVPEGRDGWEIGNWEFLAGLEFGLLRCAFHGAPGGEKALPGGSRREEGGQPRPTRVSVSSVKPGLCLCKHSSKLLFRNQRSTPSCAAVLLPVKCPSHVSNSAFPSLSWQTPCLLPWGQEGGSLSSPAGAQPLALLGLSLARETLPVPTSGAGVPARLLQGLSGFWHC</sequence>
<dbReference type="AlphaFoldDB" id="A0A8C9NVB9"/>
<evidence type="ECO:0000313" key="3">
    <source>
        <dbReference type="Proteomes" id="UP000694409"/>
    </source>
</evidence>
<protein>
    <submittedName>
        <fullName evidence="2">Uncharacterized protein</fullName>
    </submittedName>
</protein>
<dbReference type="Ensembl" id="ENSSCAT00000026195.1">
    <property type="protein sequence ID" value="ENSSCAP00000023529.1"/>
    <property type="gene ID" value="ENSSCAG00000016852.1"/>
</dbReference>
<evidence type="ECO:0000313" key="2">
    <source>
        <dbReference type="Ensembl" id="ENSSCAP00000023529.1"/>
    </source>
</evidence>
<accession>A0A8C9NVB9</accession>